<dbReference type="GO" id="GO:0004673">
    <property type="term" value="F:protein histidine kinase activity"/>
    <property type="evidence" value="ECO:0007669"/>
    <property type="project" value="UniProtKB-EC"/>
</dbReference>
<dbReference type="InterPro" id="IPR035965">
    <property type="entry name" value="PAS-like_dom_sf"/>
</dbReference>
<dbReference type="SMART" id="SM00387">
    <property type="entry name" value="HATPase_c"/>
    <property type="match status" value="1"/>
</dbReference>
<evidence type="ECO:0000259" key="11">
    <source>
        <dbReference type="PROSITE" id="PS50113"/>
    </source>
</evidence>
<dbReference type="Gene3D" id="2.10.70.100">
    <property type="match status" value="1"/>
</dbReference>
<dbReference type="InterPro" id="IPR036890">
    <property type="entry name" value="HATPase_C_sf"/>
</dbReference>
<dbReference type="PANTHER" id="PTHR41523:SF8">
    <property type="entry name" value="ETHYLENE RESPONSE SENSOR PROTEIN"/>
    <property type="match status" value="1"/>
</dbReference>
<reference evidence="12 13" key="1">
    <citation type="submission" date="2018-03" db="EMBL/GenBank/DDBJ databases">
        <authorList>
            <person name="Keele B.F."/>
        </authorList>
    </citation>
    <scope>NUCLEOTIDE SEQUENCE [LARGE SCALE GENOMIC DNA]</scope>
    <source>
        <strain evidence="12 13">CECT 8504</strain>
    </source>
</reference>
<dbReference type="Proteomes" id="UP000244912">
    <property type="component" value="Unassembled WGS sequence"/>
</dbReference>
<dbReference type="PROSITE" id="PS50109">
    <property type="entry name" value="HIS_KIN"/>
    <property type="match status" value="1"/>
</dbReference>
<dbReference type="InterPro" id="IPR003594">
    <property type="entry name" value="HATPase_dom"/>
</dbReference>
<dbReference type="Gene3D" id="3.30.450.20">
    <property type="entry name" value="PAS domain"/>
    <property type="match status" value="2"/>
</dbReference>
<proteinExistence type="predicted"/>
<keyword evidence="7" id="KW-0067">ATP-binding</keyword>
<evidence type="ECO:0000256" key="6">
    <source>
        <dbReference type="ARBA" id="ARBA00022777"/>
    </source>
</evidence>
<feature type="domain" description="PAS" evidence="10">
    <location>
        <begin position="143"/>
        <end position="215"/>
    </location>
</feature>
<gene>
    <name evidence="12" type="primary">pdtaS_5</name>
    <name evidence="12" type="ORF">PAA8504_03969</name>
</gene>
<evidence type="ECO:0000313" key="13">
    <source>
        <dbReference type="Proteomes" id="UP000244912"/>
    </source>
</evidence>
<evidence type="ECO:0000256" key="3">
    <source>
        <dbReference type="ARBA" id="ARBA00022553"/>
    </source>
</evidence>
<organism evidence="12 13">
    <name type="scientific">Palleronia abyssalis</name>
    <dbReference type="NCBI Taxonomy" id="1501240"/>
    <lineage>
        <taxon>Bacteria</taxon>
        <taxon>Pseudomonadati</taxon>
        <taxon>Pseudomonadota</taxon>
        <taxon>Alphaproteobacteria</taxon>
        <taxon>Rhodobacterales</taxon>
        <taxon>Roseobacteraceae</taxon>
        <taxon>Palleronia</taxon>
    </lineage>
</organism>
<evidence type="ECO:0000256" key="8">
    <source>
        <dbReference type="ARBA" id="ARBA00023026"/>
    </source>
</evidence>
<evidence type="ECO:0000256" key="1">
    <source>
        <dbReference type="ARBA" id="ARBA00000085"/>
    </source>
</evidence>
<evidence type="ECO:0000259" key="10">
    <source>
        <dbReference type="PROSITE" id="PS50112"/>
    </source>
</evidence>
<dbReference type="PROSITE" id="PS50112">
    <property type="entry name" value="PAS"/>
    <property type="match status" value="1"/>
</dbReference>
<protein>
    <recommendedName>
        <fullName evidence="2">histidine kinase</fullName>
        <ecNumber evidence="2">2.7.13.3</ecNumber>
    </recommendedName>
</protein>
<dbReference type="CDD" id="cd00130">
    <property type="entry name" value="PAS"/>
    <property type="match status" value="2"/>
</dbReference>
<evidence type="ECO:0000256" key="4">
    <source>
        <dbReference type="ARBA" id="ARBA00022679"/>
    </source>
</evidence>
<dbReference type="EMBL" id="ONZF01000014">
    <property type="protein sequence ID" value="SPJ26113.1"/>
    <property type="molecule type" value="Genomic_DNA"/>
</dbReference>
<dbReference type="InterPro" id="IPR000014">
    <property type="entry name" value="PAS"/>
</dbReference>
<dbReference type="InterPro" id="IPR013655">
    <property type="entry name" value="PAS_fold_3"/>
</dbReference>
<dbReference type="SMART" id="SM00086">
    <property type="entry name" value="PAC"/>
    <property type="match status" value="1"/>
</dbReference>
<dbReference type="Pfam" id="PF07568">
    <property type="entry name" value="HisKA_2"/>
    <property type="match status" value="1"/>
</dbReference>
<evidence type="ECO:0000259" key="9">
    <source>
        <dbReference type="PROSITE" id="PS50109"/>
    </source>
</evidence>
<dbReference type="Gene3D" id="3.30.565.10">
    <property type="entry name" value="Histidine kinase-like ATPase, C-terminal domain"/>
    <property type="match status" value="1"/>
</dbReference>
<dbReference type="RefSeq" id="WP_108895823.1">
    <property type="nucleotide sequence ID" value="NZ_ONZF01000014.1"/>
</dbReference>
<sequence>MDEVRHIDLGIFFDAAPNAQLVFTPDLRIVAANQRYCAMLRRQPEDLVGFRVFEVFPPNPDDPNADAEAELQASADAVVATGQAQEMPLRQHDVLEADGRYGTRYWRILNSPVFADASEPERVTHVIHTAEDVTRSVLGERADAAKRRAAMRGADLSYFELDPVSQSLVRSPQLDELFGFEQGETAAEVKPFLDRFHPDDRDAAISEIERVARTIGSDLHLDYRIMLPDGTTRWVTGRGESVRDPGTKAISIVGIVLDVTSIRENEANLSKAVEARDLLIAEVNHRVKNSLQMVTSILNLEANATEDSAARASLRAATARVNSIAAIHASLYEDDDVRSVQIDKYLDKLTRHLRASLESEERRVQITLDVEPIRLPTDKAVTLSLAVNELVTNSFKHAFGKDDDGTVTISLRRSGDDKIVLDVSDDGTGPSFDSLDRSSHSTGLGQRLIAGMASQLGGTIEEDKTSGWRTRISFAE</sequence>
<dbReference type="InterPro" id="IPR011495">
    <property type="entry name" value="Sig_transdc_His_kin_sub2_dim/P"/>
</dbReference>
<comment type="catalytic activity">
    <reaction evidence="1">
        <text>ATP + protein L-histidine = ADP + protein N-phospho-L-histidine.</text>
        <dbReference type="EC" id="2.7.13.3"/>
    </reaction>
</comment>
<accession>A0A2R8C117</accession>
<dbReference type="InterPro" id="IPR013656">
    <property type="entry name" value="PAS_4"/>
</dbReference>
<dbReference type="Pfam" id="PF08447">
    <property type="entry name" value="PAS_3"/>
    <property type="match status" value="1"/>
</dbReference>
<dbReference type="SUPFAM" id="SSF55785">
    <property type="entry name" value="PYP-like sensor domain (PAS domain)"/>
    <property type="match status" value="2"/>
</dbReference>
<keyword evidence="3" id="KW-0597">Phosphoprotein</keyword>
<dbReference type="PANTHER" id="PTHR41523">
    <property type="entry name" value="TWO-COMPONENT SYSTEM SENSOR PROTEIN"/>
    <property type="match status" value="1"/>
</dbReference>
<keyword evidence="4 12" id="KW-0808">Transferase</keyword>
<dbReference type="InterPro" id="IPR001610">
    <property type="entry name" value="PAC"/>
</dbReference>
<dbReference type="SUPFAM" id="SSF55874">
    <property type="entry name" value="ATPase domain of HSP90 chaperone/DNA topoisomerase II/histidine kinase"/>
    <property type="match status" value="1"/>
</dbReference>
<dbReference type="AlphaFoldDB" id="A0A2R8C117"/>
<keyword evidence="6 12" id="KW-0418">Kinase</keyword>
<dbReference type="Pfam" id="PF08448">
    <property type="entry name" value="PAS_4"/>
    <property type="match status" value="1"/>
</dbReference>
<evidence type="ECO:0000256" key="2">
    <source>
        <dbReference type="ARBA" id="ARBA00012438"/>
    </source>
</evidence>
<dbReference type="Pfam" id="PF02518">
    <property type="entry name" value="HATPase_c"/>
    <property type="match status" value="1"/>
</dbReference>
<keyword evidence="8" id="KW-0843">Virulence</keyword>
<dbReference type="InterPro" id="IPR005467">
    <property type="entry name" value="His_kinase_dom"/>
</dbReference>
<name>A0A2R8C117_9RHOB</name>
<dbReference type="EC" id="2.7.13.3" evidence="2"/>
<keyword evidence="5" id="KW-0547">Nucleotide-binding</keyword>
<feature type="domain" description="Histidine kinase" evidence="9">
    <location>
        <begin position="282"/>
        <end position="476"/>
    </location>
</feature>
<dbReference type="InterPro" id="IPR000700">
    <property type="entry name" value="PAS-assoc_C"/>
</dbReference>
<dbReference type="OrthoDB" id="9760752at2"/>
<feature type="domain" description="PAC" evidence="11">
    <location>
        <begin position="219"/>
        <end position="271"/>
    </location>
</feature>
<dbReference type="NCBIfam" id="TIGR00229">
    <property type="entry name" value="sensory_box"/>
    <property type="match status" value="1"/>
</dbReference>
<evidence type="ECO:0000256" key="5">
    <source>
        <dbReference type="ARBA" id="ARBA00022741"/>
    </source>
</evidence>
<evidence type="ECO:0000313" key="12">
    <source>
        <dbReference type="EMBL" id="SPJ26113.1"/>
    </source>
</evidence>
<keyword evidence="13" id="KW-1185">Reference proteome</keyword>
<dbReference type="SMART" id="SM00091">
    <property type="entry name" value="PAS"/>
    <property type="match status" value="2"/>
</dbReference>
<dbReference type="GO" id="GO:0005524">
    <property type="term" value="F:ATP binding"/>
    <property type="evidence" value="ECO:0007669"/>
    <property type="project" value="UniProtKB-KW"/>
</dbReference>
<dbReference type="PROSITE" id="PS50113">
    <property type="entry name" value="PAC"/>
    <property type="match status" value="1"/>
</dbReference>
<evidence type="ECO:0000256" key="7">
    <source>
        <dbReference type="ARBA" id="ARBA00022840"/>
    </source>
</evidence>